<protein>
    <submittedName>
        <fullName evidence="2">Uncharacterized protein</fullName>
    </submittedName>
</protein>
<keyword evidence="1" id="KW-0812">Transmembrane</keyword>
<keyword evidence="1" id="KW-0472">Membrane</keyword>
<keyword evidence="1" id="KW-1133">Transmembrane helix</keyword>
<dbReference type="Proteomes" id="UP000266723">
    <property type="component" value="Unassembled WGS sequence"/>
</dbReference>
<accession>A0ABQ7A4W5</accession>
<reference evidence="2 3" key="1">
    <citation type="journal article" date="2020" name="BMC Genomics">
        <title>Intraspecific diversification of the crop wild relative Brassica cretica Lam. using demographic model selection.</title>
        <authorList>
            <person name="Kioukis A."/>
            <person name="Michalopoulou V.A."/>
            <person name="Briers L."/>
            <person name="Pirintsos S."/>
            <person name="Studholme D.J."/>
            <person name="Pavlidis P."/>
            <person name="Sarris P.F."/>
        </authorList>
    </citation>
    <scope>NUCLEOTIDE SEQUENCE [LARGE SCALE GENOMIC DNA]</scope>
    <source>
        <strain evidence="3">cv. PFS-1207/04</strain>
    </source>
</reference>
<gene>
    <name evidence="2" type="ORF">DY000_02053309</name>
</gene>
<proteinExistence type="predicted"/>
<keyword evidence="3" id="KW-1185">Reference proteome</keyword>
<comment type="caution">
    <text evidence="2">The sequence shown here is derived from an EMBL/GenBank/DDBJ whole genome shotgun (WGS) entry which is preliminary data.</text>
</comment>
<feature type="transmembrane region" description="Helical" evidence="1">
    <location>
        <begin position="78"/>
        <end position="99"/>
    </location>
</feature>
<evidence type="ECO:0000256" key="1">
    <source>
        <dbReference type="SAM" id="Phobius"/>
    </source>
</evidence>
<organism evidence="2 3">
    <name type="scientific">Brassica cretica</name>
    <name type="common">Mustard</name>
    <dbReference type="NCBI Taxonomy" id="69181"/>
    <lineage>
        <taxon>Eukaryota</taxon>
        <taxon>Viridiplantae</taxon>
        <taxon>Streptophyta</taxon>
        <taxon>Embryophyta</taxon>
        <taxon>Tracheophyta</taxon>
        <taxon>Spermatophyta</taxon>
        <taxon>Magnoliopsida</taxon>
        <taxon>eudicotyledons</taxon>
        <taxon>Gunneridae</taxon>
        <taxon>Pentapetalae</taxon>
        <taxon>rosids</taxon>
        <taxon>malvids</taxon>
        <taxon>Brassicales</taxon>
        <taxon>Brassicaceae</taxon>
        <taxon>Brassiceae</taxon>
        <taxon>Brassica</taxon>
    </lineage>
</organism>
<name>A0ABQ7A4W5_BRACR</name>
<evidence type="ECO:0000313" key="2">
    <source>
        <dbReference type="EMBL" id="KAF3492718.1"/>
    </source>
</evidence>
<sequence length="201" mass="23046">MFEGTKADLQHNRAQLCLSWGLVYMGSDSSNKSGRETLDIRGRAHHMVDFSVDVLHRDLELDDLPAYYLLKFFLWKRCFLIFALPLTSPVGGVMALVYAQQDQKQQGNSIAILIRSCKFGTFDLQRKTLLIDRQQHQFVTRFSSTTVDPDTSLVDRHSLTTVDRGHSSVDLYLPSDVDRYFSPNIDRYLTERHGCDFDSCT</sequence>
<dbReference type="EMBL" id="QGKV02002055">
    <property type="protein sequence ID" value="KAF3492718.1"/>
    <property type="molecule type" value="Genomic_DNA"/>
</dbReference>
<evidence type="ECO:0000313" key="3">
    <source>
        <dbReference type="Proteomes" id="UP000266723"/>
    </source>
</evidence>